<dbReference type="SUPFAM" id="SSF46689">
    <property type="entry name" value="Homeodomain-like"/>
    <property type="match status" value="2"/>
</dbReference>
<dbReference type="InterPro" id="IPR009057">
    <property type="entry name" value="Homeodomain-like_sf"/>
</dbReference>
<dbReference type="Pfam" id="PF12833">
    <property type="entry name" value="HTH_18"/>
    <property type="match status" value="1"/>
</dbReference>
<keyword evidence="3" id="KW-0804">Transcription</keyword>
<dbReference type="InterPro" id="IPR002818">
    <property type="entry name" value="DJ-1/PfpI"/>
</dbReference>
<gene>
    <name evidence="5" type="primary">ftrA</name>
    <name evidence="5" type="ORF">GEV01_23730</name>
</gene>
<evidence type="ECO:0000313" key="5">
    <source>
        <dbReference type="EMBL" id="MQA22532.1"/>
    </source>
</evidence>
<dbReference type="AlphaFoldDB" id="A0A843SH05"/>
<dbReference type="PANTHER" id="PTHR43130:SF3">
    <property type="entry name" value="HTH-TYPE TRANSCRIPTIONAL REGULATOR RV1931C"/>
    <property type="match status" value="1"/>
</dbReference>
<dbReference type="GO" id="GO:0003700">
    <property type="term" value="F:DNA-binding transcription factor activity"/>
    <property type="evidence" value="ECO:0007669"/>
    <property type="project" value="InterPro"/>
</dbReference>
<protein>
    <submittedName>
        <fullName evidence="5">Transcriptional regulator FtrA</fullName>
    </submittedName>
</protein>
<name>A0A843SH05_9BURK</name>
<sequence>MKKHLVVALAYDRLCTFEFGCTVELFALERPELEVDWYDFAVCAVEPGPIRAAGGITVQAPYTPELLERADTIVIPGWRDADELPPPAMLELIRAAHRRGARLCSICSGVFVLAAAGVLDGQRATTHWRYADRLAQRYPRIQVQPDHLYVDNGQVVTAAGSAAGLDMLLHLVRRDYGAKVGNQVAQRLVVAPHREGGQAQFLPRPMAQGEQGRLSRLMDWLRSHPGQPHTVASMAERAAMSPRTLQRQFQQATGLGPVEWLTRERVALVKEMLEVPDVPLAQIAERAGFGSEESLRHHFRRLASTTPGAYRRRFTHAG</sequence>
<dbReference type="EMBL" id="WHUF01000007">
    <property type="protein sequence ID" value="MQA22532.1"/>
    <property type="molecule type" value="Genomic_DNA"/>
</dbReference>
<dbReference type="SMART" id="SM00342">
    <property type="entry name" value="HTH_ARAC"/>
    <property type="match status" value="1"/>
</dbReference>
<dbReference type="PROSITE" id="PS01124">
    <property type="entry name" value="HTH_ARAC_FAMILY_2"/>
    <property type="match status" value="1"/>
</dbReference>
<dbReference type="GO" id="GO:0043565">
    <property type="term" value="F:sequence-specific DNA binding"/>
    <property type="evidence" value="ECO:0007669"/>
    <property type="project" value="InterPro"/>
</dbReference>
<dbReference type="InterPro" id="IPR018062">
    <property type="entry name" value="HTH_AraC-typ_CS"/>
</dbReference>
<proteinExistence type="predicted"/>
<dbReference type="Proteomes" id="UP000444318">
    <property type="component" value="Unassembled WGS sequence"/>
</dbReference>
<evidence type="ECO:0000313" key="6">
    <source>
        <dbReference type="Proteomes" id="UP000444318"/>
    </source>
</evidence>
<evidence type="ECO:0000256" key="1">
    <source>
        <dbReference type="ARBA" id="ARBA00023015"/>
    </source>
</evidence>
<dbReference type="PANTHER" id="PTHR43130">
    <property type="entry name" value="ARAC-FAMILY TRANSCRIPTIONAL REGULATOR"/>
    <property type="match status" value="1"/>
</dbReference>
<comment type="caution">
    <text evidence="5">The sequence shown here is derived from an EMBL/GenBank/DDBJ whole genome shotgun (WGS) entry which is preliminary data.</text>
</comment>
<accession>A0A843SH05</accession>
<dbReference type="Pfam" id="PF01965">
    <property type="entry name" value="DJ-1_PfpI"/>
    <property type="match status" value="1"/>
</dbReference>
<evidence type="ECO:0000256" key="2">
    <source>
        <dbReference type="ARBA" id="ARBA00023125"/>
    </source>
</evidence>
<dbReference type="RefSeq" id="WP_152807949.1">
    <property type="nucleotide sequence ID" value="NZ_WHUF01000007.1"/>
</dbReference>
<reference evidence="5 6" key="1">
    <citation type="submission" date="2019-10" db="EMBL/GenBank/DDBJ databases">
        <title>Two novel species isolated from a subtropical stream in China.</title>
        <authorList>
            <person name="Lu H."/>
        </authorList>
    </citation>
    <scope>NUCLEOTIDE SEQUENCE [LARGE SCALE GENOMIC DNA]</scope>
    <source>
        <strain evidence="5 6">FT103W</strain>
    </source>
</reference>
<dbReference type="SUPFAM" id="SSF52317">
    <property type="entry name" value="Class I glutamine amidotransferase-like"/>
    <property type="match status" value="1"/>
</dbReference>
<dbReference type="InterPro" id="IPR052158">
    <property type="entry name" value="INH-QAR"/>
</dbReference>
<dbReference type="Gene3D" id="3.40.50.880">
    <property type="match status" value="1"/>
</dbReference>
<evidence type="ECO:0000259" key="4">
    <source>
        <dbReference type="PROSITE" id="PS01124"/>
    </source>
</evidence>
<keyword evidence="1" id="KW-0805">Transcription regulation</keyword>
<dbReference type="PROSITE" id="PS00041">
    <property type="entry name" value="HTH_ARAC_FAMILY_1"/>
    <property type="match status" value="1"/>
</dbReference>
<evidence type="ECO:0000256" key="3">
    <source>
        <dbReference type="ARBA" id="ARBA00023163"/>
    </source>
</evidence>
<keyword evidence="6" id="KW-1185">Reference proteome</keyword>
<keyword evidence="2" id="KW-0238">DNA-binding</keyword>
<dbReference type="InterPro" id="IPR018060">
    <property type="entry name" value="HTH_AraC"/>
</dbReference>
<dbReference type="Gene3D" id="1.10.10.60">
    <property type="entry name" value="Homeodomain-like"/>
    <property type="match status" value="1"/>
</dbReference>
<dbReference type="CDD" id="cd03137">
    <property type="entry name" value="GATase1_AraC_1"/>
    <property type="match status" value="1"/>
</dbReference>
<feature type="domain" description="HTH araC/xylS-type" evidence="4">
    <location>
        <begin position="215"/>
        <end position="313"/>
    </location>
</feature>
<organism evidence="5 6">
    <name type="scientific">Rugamonas rivuli</name>
    <dbReference type="NCBI Taxonomy" id="2743358"/>
    <lineage>
        <taxon>Bacteria</taxon>
        <taxon>Pseudomonadati</taxon>
        <taxon>Pseudomonadota</taxon>
        <taxon>Betaproteobacteria</taxon>
        <taxon>Burkholderiales</taxon>
        <taxon>Oxalobacteraceae</taxon>
        <taxon>Telluria group</taxon>
        <taxon>Rugamonas</taxon>
    </lineage>
</organism>
<dbReference type="NCBIfam" id="NF006902">
    <property type="entry name" value="PRK09393.1"/>
    <property type="match status" value="1"/>
</dbReference>
<dbReference type="InterPro" id="IPR029062">
    <property type="entry name" value="Class_I_gatase-like"/>
</dbReference>